<dbReference type="AlphaFoldDB" id="A0A5D2LIK7"/>
<protein>
    <submittedName>
        <fullName evidence="2">Uncharacterized protein</fullName>
    </submittedName>
</protein>
<keyword evidence="3" id="KW-1185">Reference proteome</keyword>
<evidence type="ECO:0000313" key="2">
    <source>
        <dbReference type="EMBL" id="TYH79287.1"/>
    </source>
</evidence>
<proteinExistence type="predicted"/>
<dbReference type="EMBL" id="CM017625">
    <property type="protein sequence ID" value="TYH79287.1"/>
    <property type="molecule type" value="Genomic_DNA"/>
</dbReference>
<accession>A0A5D2LIK7</accession>
<evidence type="ECO:0000256" key="1">
    <source>
        <dbReference type="SAM" id="Phobius"/>
    </source>
</evidence>
<evidence type="ECO:0000313" key="3">
    <source>
        <dbReference type="Proteomes" id="UP000322667"/>
    </source>
</evidence>
<dbReference type="Proteomes" id="UP000322667">
    <property type="component" value="Chromosome D03"/>
</dbReference>
<keyword evidence="1" id="KW-0812">Transmembrane</keyword>
<organism evidence="2 3">
    <name type="scientific">Gossypium tomentosum</name>
    <name type="common">Hawaiian cotton</name>
    <name type="synonym">Gossypium sandvicense</name>
    <dbReference type="NCBI Taxonomy" id="34277"/>
    <lineage>
        <taxon>Eukaryota</taxon>
        <taxon>Viridiplantae</taxon>
        <taxon>Streptophyta</taxon>
        <taxon>Embryophyta</taxon>
        <taxon>Tracheophyta</taxon>
        <taxon>Spermatophyta</taxon>
        <taxon>Magnoliopsida</taxon>
        <taxon>eudicotyledons</taxon>
        <taxon>Gunneridae</taxon>
        <taxon>Pentapetalae</taxon>
        <taxon>rosids</taxon>
        <taxon>malvids</taxon>
        <taxon>Malvales</taxon>
        <taxon>Malvaceae</taxon>
        <taxon>Malvoideae</taxon>
        <taxon>Gossypium</taxon>
    </lineage>
</organism>
<feature type="transmembrane region" description="Helical" evidence="1">
    <location>
        <begin position="83"/>
        <end position="107"/>
    </location>
</feature>
<sequence>MMTERRPGSLHQTYGEVDVEARVDLAGTEGHVRAEARAGGGRRRGACQGRAWLRRWGFAARVSTISLGVGLRIGSKLRYWVEIWAIGFNIMGQCKWTMNLILFIYLFGF</sequence>
<reference evidence="2 3" key="1">
    <citation type="submission" date="2019-07" db="EMBL/GenBank/DDBJ databases">
        <title>WGS assembly of Gossypium tomentosum.</title>
        <authorList>
            <person name="Chen Z.J."/>
            <person name="Sreedasyam A."/>
            <person name="Ando A."/>
            <person name="Song Q."/>
            <person name="De L."/>
            <person name="Hulse-Kemp A."/>
            <person name="Ding M."/>
            <person name="Ye W."/>
            <person name="Kirkbride R."/>
            <person name="Jenkins J."/>
            <person name="Plott C."/>
            <person name="Lovell J."/>
            <person name="Lin Y.-M."/>
            <person name="Vaughn R."/>
            <person name="Liu B."/>
            <person name="Li W."/>
            <person name="Simpson S."/>
            <person name="Scheffler B."/>
            <person name="Saski C."/>
            <person name="Grover C."/>
            <person name="Hu G."/>
            <person name="Conover J."/>
            <person name="Carlson J."/>
            <person name="Shu S."/>
            <person name="Boston L."/>
            <person name="Williams M."/>
            <person name="Peterson D."/>
            <person name="Mcgee K."/>
            <person name="Jones D."/>
            <person name="Wendel J."/>
            <person name="Stelly D."/>
            <person name="Grimwood J."/>
            <person name="Schmutz J."/>
        </authorList>
    </citation>
    <scope>NUCLEOTIDE SEQUENCE [LARGE SCALE GENOMIC DNA]</scope>
    <source>
        <strain evidence="2">7179.01</strain>
    </source>
</reference>
<gene>
    <name evidence="2" type="ORF">ES332_D03G053000v1</name>
</gene>
<keyword evidence="1" id="KW-0472">Membrane</keyword>
<keyword evidence="1" id="KW-1133">Transmembrane helix</keyword>
<name>A0A5D2LIK7_GOSTO</name>